<evidence type="ECO:0000313" key="3">
    <source>
        <dbReference type="Proteomes" id="UP001221898"/>
    </source>
</evidence>
<gene>
    <name evidence="2" type="ORF">AAFF_G00046280</name>
</gene>
<accession>A0AAD7S291</accession>
<dbReference type="EMBL" id="JAINUG010000126">
    <property type="protein sequence ID" value="KAJ8394417.1"/>
    <property type="molecule type" value="Genomic_DNA"/>
</dbReference>
<proteinExistence type="predicted"/>
<keyword evidence="3" id="KW-1185">Reference proteome</keyword>
<comment type="caution">
    <text evidence="2">The sequence shown here is derived from an EMBL/GenBank/DDBJ whole genome shotgun (WGS) entry which is preliminary data.</text>
</comment>
<feature type="region of interest" description="Disordered" evidence="1">
    <location>
        <begin position="1"/>
        <end position="20"/>
    </location>
</feature>
<evidence type="ECO:0000256" key="1">
    <source>
        <dbReference type="SAM" id="MobiDB-lite"/>
    </source>
</evidence>
<evidence type="ECO:0000313" key="2">
    <source>
        <dbReference type="EMBL" id="KAJ8394417.1"/>
    </source>
</evidence>
<organism evidence="2 3">
    <name type="scientific">Aldrovandia affinis</name>
    <dbReference type="NCBI Taxonomy" id="143900"/>
    <lineage>
        <taxon>Eukaryota</taxon>
        <taxon>Metazoa</taxon>
        <taxon>Chordata</taxon>
        <taxon>Craniata</taxon>
        <taxon>Vertebrata</taxon>
        <taxon>Euteleostomi</taxon>
        <taxon>Actinopterygii</taxon>
        <taxon>Neopterygii</taxon>
        <taxon>Teleostei</taxon>
        <taxon>Notacanthiformes</taxon>
        <taxon>Halosauridae</taxon>
        <taxon>Aldrovandia</taxon>
    </lineage>
</organism>
<sequence>MTELATGRPHGGGAQKRGCTAFPVRRSARSGEVGIHVWSFSRCIGSRHTHPAVRRTLHRDTPDPAHRRPHSCASSAPPFSHRASSRTS</sequence>
<dbReference type="Proteomes" id="UP001221898">
    <property type="component" value="Unassembled WGS sequence"/>
</dbReference>
<feature type="compositionally biased region" description="Basic residues" evidence="1">
    <location>
        <begin position="48"/>
        <end position="57"/>
    </location>
</feature>
<reference evidence="2" key="1">
    <citation type="journal article" date="2023" name="Science">
        <title>Genome structures resolve the early diversification of teleost fishes.</title>
        <authorList>
            <person name="Parey E."/>
            <person name="Louis A."/>
            <person name="Montfort J."/>
            <person name="Bouchez O."/>
            <person name="Roques C."/>
            <person name="Iampietro C."/>
            <person name="Lluch J."/>
            <person name="Castinel A."/>
            <person name="Donnadieu C."/>
            <person name="Desvignes T."/>
            <person name="Floi Bucao C."/>
            <person name="Jouanno E."/>
            <person name="Wen M."/>
            <person name="Mejri S."/>
            <person name="Dirks R."/>
            <person name="Jansen H."/>
            <person name="Henkel C."/>
            <person name="Chen W.J."/>
            <person name="Zahm M."/>
            <person name="Cabau C."/>
            <person name="Klopp C."/>
            <person name="Thompson A.W."/>
            <person name="Robinson-Rechavi M."/>
            <person name="Braasch I."/>
            <person name="Lecointre G."/>
            <person name="Bobe J."/>
            <person name="Postlethwait J.H."/>
            <person name="Berthelot C."/>
            <person name="Roest Crollius H."/>
            <person name="Guiguen Y."/>
        </authorList>
    </citation>
    <scope>NUCLEOTIDE SEQUENCE</scope>
    <source>
        <strain evidence="2">NC1722</strain>
    </source>
</reference>
<feature type="region of interest" description="Disordered" evidence="1">
    <location>
        <begin position="48"/>
        <end position="88"/>
    </location>
</feature>
<dbReference type="AlphaFoldDB" id="A0AAD7S291"/>
<protein>
    <submittedName>
        <fullName evidence="2">Uncharacterized protein</fullName>
    </submittedName>
</protein>
<name>A0AAD7S291_9TELE</name>